<dbReference type="GO" id="GO:0042301">
    <property type="term" value="F:phosphate ion binding"/>
    <property type="evidence" value="ECO:0007669"/>
    <property type="project" value="InterPro"/>
</dbReference>
<keyword evidence="3 4" id="KW-0592">Phosphate transport</keyword>
<feature type="binding site" evidence="5">
    <location>
        <begin position="191"/>
        <end position="193"/>
    </location>
    <ligand>
        <name>phosphate</name>
        <dbReference type="ChEBI" id="CHEBI:43474"/>
    </ligand>
</feature>
<dbReference type="PANTHER" id="PTHR42996:SF1">
    <property type="entry name" value="PHOSPHATE-BINDING PROTEIN PSTS"/>
    <property type="match status" value="1"/>
</dbReference>
<feature type="signal peptide" evidence="6">
    <location>
        <begin position="1"/>
        <end position="24"/>
    </location>
</feature>
<gene>
    <name evidence="8" type="ORF">BKA15_004563</name>
</gene>
<dbReference type="RefSeq" id="WP_179754577.1">
    <property type="nucleotide sequence ID" value="NZ_JACCBU010000001.1"/>
</dbReference>
<organism evidence="8 9">
    <name type="scientific">Microlunatus parietis</name>
    <dbReference type="NCBI Taxonomy" id="682979"/>
    <lineage>
        <taxon>Bacteria</taxon>
        <taxon>Bacillati</taxon>
        <taxon>Actinomycetota</taxon>
        <taxon>Actinomycetes</taxon>
        <taxon>Propionibacteriales</taxon>
        <taxon>Propionibacteriaceae</taxon>
        <taxon>Microlunatus</taxon>
    </lineage>
</organism>
<evidence type="ECO:0000313" key="8">
    <source>
        <dbReference type="EMBL" id="NYE73234.1"/>
    </source>
</evidence>
<feature type="domain" description="PBP" evidence="7">
    <location>
        <begin position="37"/>
        <end position="340"/>
    </location>
</feature>
<dbReference type="CDD" id="cd13565">
    <property type="entry name" value="PBP2_PstS"/>
    <property type="match status" value="1"/>
</dbReference>
<keyword evidence="6" id="KW-0732">Signal</keyword>
<feature type="binding site" evidence="5">
    <location>
        <position position="99"/>
    </location>
    <ligand>
        <name>phosphate</name>
        <dbReference type="ChEBI" id="CHEBI:43474"/>
    </ligand>
</feature>
<dbReference type="GO" id="GO:0043190">
    <property type="term" value="C:ATP-binding cassette (ABC) transporter complex"/>
    <property type="evidence" value="ECO:0007669"/>
    <property type="project" value="InterPro"/>
</dbReference>
<evidence type="ECO:0000313" key="9">
    <source>
        <dbReference type="Proteomes" id="UP000569914"/>
    </source>
</evidence>
<dbReference type="Pfam" id="PF12849">
    <property type="entry name" value="PBP_like_2"/>
    <property type="match status" value="1"/>
</dbReference>
<dbReference type="EMBL" id="JACCBU010000001">
    <property type="protein sequence ID" value="NYE73234.1"/>
    <property type="molecule type" value="Genomic_DNA"/>
</dbReference>
<dbReference type="AlphaFoldDB" id="A0A7Y9IBH3"/>
<evidence type="ECO:0000256" key="4">
    <source>
        <dbReference type="PIRNR" id="PIRNR002756"/>
    </source>
</evidence>
<dbReference type="NCBIfam" id="TIGR00975">
    <property type="entry name" value="3a0107s03"/>
    <property type="match status" value="1"/>
</dbReference>
<evidence type="ECO:0000259" key="7">
    <source>
        <dbReference type="Pfam" id="PF12849"/>
    </source>
</evidence>
<feature type="binding site" evidence="5">
    <location>
        <position position="81"/>
    </location>
    <ligand>
        <name>phosphate</name>
        <dbReference type="ChEBI" id="CHEBI:43474"/>
    </ligand>
</feature>
<accession>A0A7Y9IBH3</accession>
<proteinExistence type="inferred from homology"/>
<protein>
    <recommendedName>
        <fullName evidence="4">Phosphate-binding protein</fullName>
    </recommendedName>
</protein>
<evidence type="ECO:0000256" key="2">
    <source>
        <dbReference type="ARBA" id="ARBA00022448"/>
    </source>
</evidence>
<comment type="similarity">
    <text evidence="1 4">Belongs to the PstS family.</text>
</comment>
<dbReference type="InterPro" id="IPR050962">
    <property type="entry name" value="Phosphate-bind_PstS"/>
</dbReference>
<reference evidence="8 9" key="1">
    <citation type="submission" date="2020-07" db="EMBL/GenBank/DDBJ databases">
        <title>Sequencing the genomes of 1000 actinobacteria strains.</title>
        <authorList>
            <person name="Klenk H.-P."/>
        </authorList>
    </citation>
    <scope>NUCLEOTIDE SEQUENCE [LARGE SCALE GENOMIC DNA]</scope>
    <source>
        <strain evidence="8 9">DSM 22083</strain>
    </source>
</reference>
<keyword evidence="2 4" id="KW-0813">Transport</keyword>
<dbReference type="PANTHER" id="PTHR42996">
    <property type="entry name" value="PHOSPHATE-BINDING PROTEIN PSTS"/>
    <property type="match status" value="1"/>
</dbReference>
<dbReference type="InterPro" id="IPR024370">
    <property type="entry name" value="PBP_domain"/>
</dbReference>
<sequence>MKISRFGASVAVLAALSLGLSACAANEAPDPGTGGGTTGSSLSGQLAGAGSSAMASAQETWAAEFQTKNPGVTVNYSPDGSGAGREAFAGGGVDFAGSDRAMKPEEVAPDALASSRCAPDSMAINLPVYISPIAVIYNLEGVEELNLDAATVAQIFSGKITKWNDPKIKAQNADAQLPDLNITAVHRADDSGTTENFTEYLSQLASKDWPHEPDGVWPIEGGEAAPQTSGVVDAVTNGTGTIGYADASRAGDLGVANIKVGDKYLKYSPEAAAAIVDASPLDTEGGERSQYDLAYKLDRKASGDVYPIVLVAYAIACEKYKDAKAAELVKSYLGYLASTEGQAAASEKAGAAPLSAELSGKVAESIAAIS</sequence>
<dbReference type="InterPro" id="IPR005673">
    <property type="entry name" value="ABC_phos-bd_PstS"/>
</dbReference>
<comment type="caution">
    <text evidence="8">The sequence shown here is derived from an EMBL/GenBank/DDBJ whole genome shotgun (WGS) entry which is preliminary data.</text>
</comment>
<dbReference type="GO" id="GO:0035435">
    <property type="term" value="P:phosphate ion transmembrane transport"/>
    <property type="evidence" value="ECO:0007669"/>
    <property type="project" value="InterPro"/>
</dbReference>
<evidence type="ECO:0000256" key="3">
    <source>
        <dbReference type="ARBA" id="ARBA00022592"/>
    </source>
</evidence>
<feature type="binding site" evidence="5">
    <location>
        <begin position="51"/>
        <end position="53"/>
    </location>
    <ligand>
        <name>phosphate</name>
        <dbReference type="ChEBI" id="CHEBI:43474"/>
    </ligand>
</feature>
<evidence type="ECO:0000256" key="1">
    <source>
        <dbReference type="ARBA" id="ARBA00008725"/>
    </source>
</evidence>
<dbReference type="PROSITE" id="PS51257">
    <property type="entry name" value="PROKAR_LIPOPROTEIN"/>
    <property type="match status" value="1"/>
</dbReference>
<name>A0A7Y9IBH3_9ACTN</name>
<evidence type="ECO:0000256" key="5">
    <source>
        <dbReference type="PIRSR" id="PIRSR002756-1"/>
    </source>
</evidence>
<dbReference type="Proteomes" id="UP000569914">
    <property type="component" value="Unassembled WGS sequence"/>
</dbReference>
<keyword evidence="9" id="KW-1185">Reference proteome</keyword>
<dbReference type="PIRSF" id="PIRSF002756">
    <property type="entry name" value="PstS"/>
    <property type="match status" value="1"/>
</dbReference>
<evidence type="ECO:0000256" key="6">
    <source>
        <dbReference type="SAM" id="SignalP"/>
    </source>
</evidence>
<feature type="chain" id="PRO_5031124613" description="Phosphate-binding protein" evidence="6">
    <location>
        <begin position="25"/>
        <end position="370"/>
    </location>
</feature>
<dbReference type="Gene3D" id="3.40.190.10">
    <property type="entry name" value="Periplasmic binding protein-like II"/>
    <property type="match status" value="2"/>
</dbReference>
<dbReference type="SUPFAM" id="SSF53850">
    <property type="entry name" value="Periplasmic binding protein-like II"/>
    <property type="match status" value="1"/>
</dbReference>